<organism evidence="1 2">
    <name type="scientific">Ilex paraguariensis</name>
    <name type="common">yerba mate</name>
    <dbReference type="NCBI Taxonomy" id="185542"/>
    <lineage>
        <taxon>Eukaryota</taxon>
        <taxon>Viridiplantae</taxon>
        <taxon>Streptophyta</taxon>
        <taxon>Embryophyta</taxon>
        <taxon>Tracheophyta</taxon>
        <taxon>Spermatophyta</taxon>
        <taxon>Magnoliopsida</taxon>
        <taxon>eudicotyledons</taxon>
        <taxon>Gunneridae</taxon>
        <taxon>Pentapetalae</taxon>
        <taxon>asterids</taxon>
        <taxon>campanulids</taxon>
        <taxon>Aquifoliales</taxon>
        <taxon>Aquifoliaceae</taxon>
        <taxon>Ilex</taxon>
    </lineage>
</organism>
<dbReference type="AlphaFoldDB" id="A0ABC8RQJ2"/>
<name>A0ABC8RQJ2_9AQUA</name>
<sequence length="225" mass="23371">WCHVAGIAQSVPQPCVASITPCVGVSILIYGLVSAHCLSATNLQVAPIIASNVVHSSSGTPSSAQASPAMPKRYPNVAQPAAQHPCLASIASPANPVPGLAFMPSTTTPFALVSPLPKAKLYLGSPRFLCYHLYPYRMVALSIDLSPDTPDDQLLLPGPLSSRFSPSPTTPSVSYGIKKSIAGKVVKPLITISKGVCSGLLSSLPPHLHLNGISLYHGSPLSSYT</sequence>
<dbReference type="Proteomes" id="UP001642360">
    <property type="component" value="Unassembled WGS sequence"/>
</dbReference>
<comment type="caution">
    <text evidence="1">The sequence shown here is derived from an EMBL/GenBank/DDBJ whole genome shotgun (WGS) entry which is preliminary data.</text>
</comment>
<dbReference type="EMBL" id="CAUOFW020001470">
    <property type="protein sequence ID" value="CAK9145299.1"/>
    <property type="molecule type" value="Genomic_DNA"/>
</dbReference>
<evidence type="ECO:0000313" key="2">
    <source>
        <dbReference type="Proteomes" id="UP001642360"/>
    </source>
</evidence>
<gene>
    <name evidence="1" type="ORF">ILEXP_LOCUS13100</name>
</gene>
<reference evidence="1 2" key="1">
    <citation type="submission" date="2024-02" db="EMBL/GenBank/DDBJ databases">
        <authorList>
            <person name="Vignale AGUSTIN F."/>
            <person name="Sosa J E."/>
            <person name="Modenutti C."/>
        </authorList>
    </citation>
    <scope>NUCLEOTIDE SEQUENCE [LARGE SCALE GENOMIC DNA]</scope>
</reference>
<proteinExistence type="predicted"/>
<feature type="non-terminal residue" evidence="1">
    <location>
        <position position="1"/>
    </location>
</feature>
<accession>A0ABC8RQJ2</accession>
<protein>
    <submittedName>
        <fullName evidence="1">Uncharacterized protein</fullName>
    </submittedName>
</protein>
<keyword evidence="2" id="KW-1185">Reference proteome</keyword>
<evidence type="ECO:0000313" key="1">
    <source>
        <dbReference type="EMBL" id="CAK9145299.1"/>
    </source>
</evidence>